<organism evidence="2 3">
    <name type="scientific">Phanerochaete sordida</name>
    <dbReference type="NCBI Taxonomy" id="48140"/>
    <lineage>
        <taxon>Eukaryota</taxon>
        <taxon>Fungi</taxon>
        <taxon>Dikarya</taxon>
        <taxon>Basidiomycota</taxon>
        <taxon>Agaricomycotina</taxon>
        <taxon>Agaricomycetes</taxon>
        <taxon>Polyporales</taxon>
        <taxon>Phanerochaetaceae</taxon>
        <taxon>Phanerochaete</taxon>
    </lineage>
</organism>
<keyword evidence="3" id="KW-1185">Reference proteome</keyword>
<proteinExistence type="predicted"/>
<protein>
    <submittedName>
        <fullName evidence="2">Uncharacterized protein</fullName>
    </submittedName>
</protein>
<dbReference type="AlphaFoldDB" id="A0A9P3G7S2"/>
<evidence type="ECO:0000313" key="2">
    <source>
        <dbReference type="EMBL" id="GJE90888.1"/>
    </source>
</evidence>
<feature type="region of interest" description="Disordered" evidence="1">
    <location>
        <begin position="75"/>
        <end position="102"/>
    </location>
</feature>
<dbReference type="EMBL" id="BPQB01000018">
    <property type="protein sequence ID" value="GJE90888.1"/>
    <property type="molecule type" value="Genomic_DNA"/>
</dbReference>
<accession>A0A9P3G7S2</accession>
<name>A0A9P3G7S2_9APHY</name>
<comment type="caution">
    <text evidence="2">The sequence shown here is derived from an EMBL/GenBank/DDBJ whole genome shotgun (WGS) entry which is preliminary data.</text>
</comment>
<sequence length="201" mass="22657">MKRRLAQISSREREFDLCVDQFSAKSARLDLEQDTASAPLTRILSLHRLRRCQPRRAVCSLGVNATGVHGRLDSRAAGARGRRPTTKTQTRRPVHPSVRGTSVQRHAFAERPGLRDDIFTPSYSRVCGVGVILSRVRRARGEDKLQIIQQSVDPFRRRSKAARTIYETTPAADEHAQIRFVNRSVLSLLCEIHALLLQARA</sequence>
<feature type="compositionally biased region" description="Basic residues" evidence="1">
    <location>
        <begin position="80"/>
        <end position="94"/>
    </location>
</feature>
<reference evidence="2 3" key="1">
    <citation type="submission" date="2021-08" db="EMBL/GenBank/DDBJ databases">
        <title>Draft Genome Sequence of Phanerochaete sordida strain YK-624.</title>
        <authorList>
            <person name="Mori T."/>
            <person name="Dohra H."/>
            <person name="Suzuki T."/>
            <person name="Kawagishi H."/>
            <person name="Hirai H."/>
        </authorList>
    </citation>
    <scope>NUCLEOTIDE SEQUENCE [LARGE SCALE GENOMIC DNA]</scope>
    <source>
        <strain evidence="2 3">YK-624</strain>
    </source>
</reference>
<gene>
    <name evidence="2" type="ORF">PsYK624_070340</name>
</gene>
<evidence type="ECO:0000256" key="1">
    <source>
        <dbReference type="SAM" id="MobiDB-lite"/>
    </source>
</evidence>
<evidence type="ECO:0000313" key="3">
    <source>
        <dbReference type="Proteomes" id="UP000703269"/>
    </source>
</evidence>
<dbReference type="Proteomes" id="UP000703269">
    <property type="component" value="Unassembled WGS sequence"/>
</dbReference>